<proteinExistence type="predicted"/>
<name>A0A8S5QDB3_9CAUD</name>
<reference evidence="1" key="1">
    <citation type="journal article" date="2021" name="Proc. Natl. Acad. Sci. U.S.A.">
        <title>A Catalog of Tens of Thousands of Viruses from Human Metagenomes Reveals Hidden Associations with Chronic Diseases.</title>
        <authorList>
            <person name="Tisza M.J."/>
            <person name="Buck C.B."/>
        </authorList>
    </citation>
    <scope>NUCLEOTIDE SEQUENCE</scope>
    <source>
        <strain evidence="1">CtVii20</strain>
    </source>
</reference>
<dbReference type="EMBL" id="BK015631">
    <property type="protein sequence ID" value="DAE16757.1"/>
    <property type="molecule type" value="Genomic_DNA"/>
</dbReference>
<sequence length="119" mass="13779">MTTEERLLEELTIDDFRNRLTILYPKAAIDSRGNEIISYREGPIVWAYVEVHATGMSTSNSESHITRKILLVFRYRTDLSPETHFRVNGEIYVPISPPTDACGRHKYTYVECVEEVKNL</sequence>
<accession>A0A8S5QDB3</accession>
<dbReference type="InterPro" id="IPR008767">
    <property type="entry name" value="Phage_SPP1_head-tail_adaptor"/>
</dbReference>
<protein>
    <submittedName>
        <fullName evidence="1">Head-tail joining protein</fullName>
    </submittedName>
</protein>
<dbReference type="InterPro" id="IPR038666">
    <property type="entry name" value="SSP1_head-tail_sf"/>
</dbReference>
<evidence type="ECO:0000313" key="1">
    <source>
        <dbReference type="EMBL" id="DAE16757.1"/>
    </source>
</evidence>
<dbReference type="Pfam" id="PF05521">
    <property type="entry name" value="Phage_HCP"/>
    <property type="match status" value="1"/>
</dbReference>
<organism evidence="1">
    <name type="scientific">Siphoviridae sp. ctVii20</name>
    <dbReference type="NCBI Taxonomy" id="2825533"/>
    <lineage>
        <taxon>Viruses</taxon>
        <taxon>Duplodnaviria</taxon>
        <taxon>Heunggongvirae</taxon>
        <taxon>Uroviricota</taxon>
        <taxon>Caudoviricetes</taxon>
    </lineage>
</organism>
<dbReference type="Gene3D" id="2.40.10.270">
    <property type="entry name" value="Bacteriophage SPP1 head-tail adaptor protein"/>
    <property type="match status" value="1"/>
</dbReference>